<dbReference type="Gene3D" id="3.30.565.10">
    <property type="entry name" value="Histidine kinase-like ATPase, C-terminal domain"/>
    <property type="match status" value="1"/>
</dbReference>
<evidence type="ECO:0000256" key="7">
    <source>
        <dbReference type="ARBA" id="ARBA00055745"/>
    </source>
</evidence>
<dbReference type="PANTHER" id="PTHR43304">
    <property type="entry name" value="PHYTOCHROME-LIKE PROTEIN CPH1"/>
    <property type="match status" value="1"/>
</dbReference>
<dbReference type="InterPro" id="IPR046342">
    <property type="entry name" value="CBS_dom_sf"/>
</dbReference>
<sequence>MQALPQFLWLRCLKSIIDFSPLMVAPETSVLEAISLMAKRSARILVVTVSQMVGWLTEQDIVNLLASGVDFQTTKVSEVMHTSSMTLKLSEFQNLATALLLLSQNKLVFLPIVGEQGQLVGTVTPQSICRELVLQTNLWAADIHPQDIQKYLAFNSRHCFSVESGLKDVGGLYLQQLLNTDLPRSTSNNIDFCTDINIQDQQVVLASESSERKFRAIFNGTFQFTWLLTLEGILVEANQTALDFGGLEPENVVGYAFWETHWWKISPEAQTQLKQAIVIASQGEFIRYEVDVLSVDQAVATIDFSLKPLTDETGKVLLLIAEGHDITDFKQAKTALQKANLELEKPVNERTITLQQVNEQLLLEISERQIVEEQLRQSQEMLQLVIDNIPQFIFWKDRNFVFLGCNRNFARIAGVESPEDIIGKTDYDLLVNHEEADLYREFDARVMQTNKPEYQIIEPLQRANGQQVWLETNKVPLHDTRGNVVGILASFEEITERQKTQKALEKSEERFRFLAESIPQQVWIAQVSGGIEYINQRTIDYFDCNWEQILGWEWQQWLHPEDLPKYMVDWQKSLATGEPFEMECRWFKASDQTYRWHLARALPLHDQIGKIINWFGTNTDIHDHVSAEVALRESEEWFRNLAEARSDWVWEVDENAVYTYVSPKVRDILGYEPEAVLGKTPFELMPPEEAERVFKVFAPIAAAREPLKCLENINIHQDGHLVVLETTGIPVFDLEGKFRGYRGTDRDITARKQAESALQETQQRLQAILDNSSAVIYVVDTENQFLLVNHKFEQLFRTTQDQIAGKSIYDIWPPDIADEFAANNYQVIAGGIPIKAEEVVPQEDGLHTYLSVKSPLKDADGIPYAVCGISTDITDRKVAEESLLRFCQAIESTSDAICMADVTGKPIYVNSGFTELYEYTLEEFQAAGGALTIFQQPAELQQVLSTIYRGEPWRGEVTMRSRSGRIVQIYLRADAIKDTSGKILGTVATHTDVTQRRQAEKGLRLRDRAIAASSNGIIIADASIPNGPIIYVNPAYEYMTGYSAAEVIGQNFHLFQNTDVNQLGLQKLSAAMQEGKDCTAVLYNYRKDGSILWIELNISPVYDAAGILTHYIGIQTDITERKQAEIALLVSQQRLQYLLDSSPAVIYTSKPFGDYGGTFVSENVSTVLGYEAREMIEDSSFWTSNIHPEDLPHVFAGLSKVLDQGQYKLEYRFLHKDGSYRWLYDKGKLLRDDTGNPLELVGYLAEITDRKQLEQELRVALEKEKELGELKSRFVSMTSHEFRTPLSTILSSSELLEHYRQKWTEEKQLTHLHRIQTAVKRMTDMLNDVLIIGKVEAGRLEFRPKSLDLVAYCRHLVAETQLNLNNQRVTKFISQDESVSCCMDDKLLEHILGNLLSNAIKYSPANSAVEFTLTCQNGQAIFEIQDWGIGIPPEDLPRLFESFYRAHNVGNILGTGLGLAIVKRCVDIHQGTIFVTSTLGVSTLFTVTLPLNNQYIN</sequence>
<dbReference type="InterPro" id="IPR052162">
    <property type="entry name" value="Sensor_kinase/Photoreceptor"/>
</dbReference>
<feature type="domain" description="PAS" evidence="11">
    <location>
        <begin position="634"/>
        <end position="704"/>
    </location>
</feature>
<dbReference type="Pfam" id="PF13426">
    <property type="entry name" value="PAS_9"/>
    <property type="match status" value="2"/>
</dbReference>
<dbReference type="Pfam" id="PF02518">
    <property type="entry name" value="HATPase_c"/>
    <property type="match status" value="1"/>
</dbReference>
<evidence type="ECO:0000256" key="5">
    <source>
        <dbReference type="ARBA" id="ARBA00022777"/>
    </source>
</evidence>
<feature type="domain" description="PAS" evidence="11">
    <location>
        <begin position="882"/>
        <end position="924"/>
    </location>
</feature>
<evidence type="ECO:0000259" key="12">
    <source>
        <dbReference type="PROSITE" id="PS50113"/>
    </source>
</evidence>
<evidence type="ECO:0000256" key="3">
    <source>
        <dbReference type="ARBA" id="ARBA00022553"/>
    </source>
</evidence>
<comment type="function">
    <text evidence="7">Photoreceptor which exists in two forms that are reversibly interconvertible by light: the R form that absorbs maximally in the red region of the spectrum and the FR form that absorbs maximally in the far-red region.</text>
</comment>
<name>A0A8J7L282_9CYAN</name>
<keyword evidence="4" id="KW-0808">Transferase</keyword>
<evidence type="ECO:0000256" key="2">
    <source>
        <dbReference type="ARBA" id="ARBA00012438"/>
    </source>
</evidence>
<dbReference type="PANTHER" id="PTHR43304:SF1">
    <property type="entry name" value="PAC DOMAIN-CONTAINING PROTEIN"/>
    <property type="match status" value="1"/>
</dbReference>
<feature type="domain" description="PAS" evidence="11">
    <location>
        <begin position="1131"/>
        <end position="1205"/>
    </location>
</feature>
<dbReference type="EC" id="2.7.13.3" evidence="2"/>
<dbReference type="CDD" id="cd00082">
    <property type="entry name" value="HisKA"/>
    <property type="match status" value="1"/>
</dbReference>
<dbReference type="FunFam" id="3.30.450.20:FF:000099">
    <property type="entry name" value="Sensory box sensor histidine kinase"/>
    <property type="match status" value="1"/>
</dbReference>
<dbReference type="InterPro" id="IPR004358">
    <property type="entry name" value="Sig_transdc_His_kin-like_C"/>
</dbReference>
<feature type="domain" description="PAC" evidence="12">
    <location>
        <begin position="1207"/>
        <end position="1259"/>
    </location>
</feature>
<dbReference type="InterPro" id="IPR036890">
    <property type="entry name" value="HATPase_C_sf"/>
</dbReference>
<evidence type="ECO:0000256" key="9">
    <source>
        <dbReference type="SAM" id="Coils"/>
    </source>
</evidence>
<feature type="domain" description="PAC" evidence="12">
    <location>
        <begin position="1076"/>
        <end position="1130"/>
    </location>
</feature>
<dbReference type="InterPro" id="IPR000644">
    <property type="entry name" value="CBS_dom"/>
</dbReference>
<evidence type="ECO:0000256" key="6">
    <source>
        <dbReference type="ARBA" id="ARBA00023012"/>
    </source>
</evidence>
<feature type="domain" description="Histidine kinase" evidence="10">
    <location>
        <begin position="1277"/>
        <end position="1493"/>
    </location>
</feature>
<dbReference type="FunFam" id="3.30.450.20:FF:000155">
    <property type="entry name" value="Sensor histidine kinase TodS"/>
    <property type="match status" value="1"/>
</dbReference>
<protein>
    <recommendedName>
        <fullName evidence="2">histidine kinase</fullName>
        <ecNumber evidence="2">2.7.13.3</ecNumber>
    </recommendedName>
</protein>
<feature type="domain" description="PAC" evidence="12">
    <location>
        <begin position="953"/>
        <end position="1005"/>
    </location>
</feature>
<dbReference type="Pfam" id="PF08448">
    <property type="entry name" value="PAS_4"/>
    <property type="match status" value="4"/>
</dbReference>
<dbReference type="CDD" id="cd00130">
    <property type="entry name" value="PAS"/>
    <property type="match status" value="7"/>
</dbReference>
<gene>
    <name evidence="14" type="ORF">I8751_11600</name>
</gene>
<dbReference type="CDD" id="cd00075">
    <property type="entry name" value="HATPase"/>
    <property type="match status" value="1"/>
</dbReference>
<keyword evidence="5" id="KW-0418">Kinase</keyword>
<evidence type="ECO:0000259" key="13">
    <source>
        <dbReference type="PROSITE" id="PS51371"/>
    </source>
</evidence>
<dbReference type="InterPro" id="IPR013656">
    <property type="entry name" value="PAS_4"/>
</dbReference>
<dbReference type="PROSITE" id="PS50113">
    <property type="entry name" value="PAC"/>
    <property type="match status" value="8"/>
</dbReference>
<dbReference type="SMART" id="SM00091">
    <property type="entry name" value="PAS"/>
    <property type="match status" value="8"/>
</dbReference>
<feature type="domain" description="CBS" evidence="13">
    <location>
        <begin position="80"/>
        <end position="138"/>
    </location>
</feature>
<feature type="domain" description="PAS" evidence="11">
    <location>
        <begin position="507"/>
        <end position="577"/>
    </location>
</feature>
<evidence type="ECO:0000256" key="4">
    <source>
        <dbReference type="ARBA" id="ARBA00022679"/>
    </source>
</evidence>
<feature type="domain" description="PAC" evidence="12">
    <location>
        <begin position="450"/>
        <end position="506"/>
    </location>
</feature>
<proteinExistence type="predicted"/>
<feature type="domain" description="PAC" evidence="12">
    <location>
        <begin position="708"/>
        <end position="760"/>
    </location>
</feature>
<dbReference type="EMBL" id="JAECZB010000023">
    <property type="protein sequence ID" value="MBH8552999.1"/>
    <property type="molecule type" value="Genomic_DNA"/>
</dbReference>
<feature type="domain" description="PAC" evidence="12">
    <location>
        <begin position="286"/>
        <end position="338"/>
    </location>
</feature>
<dbReference type="InterPro" id="IPR001610">
    <property type="entry name" value="PAC"/>
</dbReference>
<dbReference type="InterPro" id="IPR035965">
    <property type="entry name" value="PAS-like_dom_sf"/>
</dbReference>
<dbReference type="Pfam" id="PF00512">
    <property type="entry name" value="HisKA"/>
    <property type="match status" value="1"/>
</dbReference>
<dbReference type="InterPro" id="IPR013655">
    <property type="entry name" value="PAS_fold_3"/>
</dbReference>
<dbReference type="Pfam" id="PF08447">
    <property type="entry name" value="PAS_3"/>
    <property type="match status" value="2"/>
</dbReference>
<dbReference type="PROSITE" id="PS51371">
    <property type="entry name" value="CBS"/>
    <property type="match status" value="2"/>
</dbReference>
<dbReference type="SUPFAM" id="SSF55785">
    <property type="entry name" value="PYP-like sensor domain (PAS domain)"/>
    <property type="match status" value="8"/>
</dbReference>
<evidence type="ECO:0000256" key="1">
    <source>
        <dbReference type="ARBA" id="ARBA00000085"/>
    </source>
</evidence>
<dbReference type="SMART" id="SM00086">
    <property type="entry name" value="PAC"/>
    <property type="match status" value="7"/>
</dbReference>
<feature type="coiled-coil region" evidence="9">
    <location>
        <begin position="1244"/>
        <end position="1273"/>
    </location>
</feature>
<keyword evidence="9" id="KW-0175">Coiled coil</keyword>
<evidence type="ECO:0000259" key="10">
    <source>
        <dbReference type="PROSITE" id="PS50109"/>
    </source>
</evidence>
<dbReference type="NCBIfam" id="TIGR00229">
    <property type="entry name" value="sensory_box"/>
    <property type="match status" value="8"/>
</dbReference>
<dbReference type="SMART" id="SM00387">
    <property type="entry name" value="HATPase_c"/>
    <property type="match status" value="1"/>
</dbReference>
<dbReference type="SUPFAM" id="SSF47384">
    <property type="entry name" value="Homodimeric domain of signal transducing histidine kinase"/>
    <property type="match status" value="1"/>
</dbReference>
<dbReference type="FunFam" id="3.30.565.10:FF:000006">
    <property type="entry name" value="Sensor histidine kinase WalK"/>
    <property type="match status" value="1"/>
</dbReference>
<feature type="domain" description="PAC" evidence="12">
    <location>
        <begin position="834"/>
        <end position="885"/>
    </location>
</feature>
<dbReference type="InterPro" id="IPR003661">
    <property type="entry name" value="HisK_dim/P_dom"/>
</dbReference>
<dbReference type="InterPro" id="IPR000700">
    <property type="entry name" value="PAS-assoc_C"/>
</dbReference>
<evidence type="ECO:0000256" key="8">
    <source>
        <dbReference type="PROSITE-ProRule" id="PRU00703"/>
    </source>
</evidence>
<accession>A0A8J7L282</accession>
<dbReference type="RefSeq" id="WP_214439294.1">
    <property type="nucleotide sequence ID" value="NZ_JAECZB010000023.1"/>
</dbReference>
<dbReference type="InterPro" id="IPR005467">
    <property type="entry name" value="His_kinase_dom"/>
</dbReference>
<evidence type="ECO:0000259" key="11">
    <source>
        <dbReference type="PROSITE" id="PS50112"/>
    </source>
</evidence>
<dbReference type="InterPro" id="IPR036097">
    <property type="entry name" value="HisK_dim/P_sf"/>
</dbReference>
<organism evidence="14 15">
    <name type="scientific">Atlanticothrix silvestris CENA357</name>
    <dbReference type="NCBI Taxonomy" id="1725252"/>
    <lineage>
        <taxon>Bacteria</taxon>
        <taxon>Bacillati</taxon>
        <taxon>Cyanobacteriota</taxon>
        <taxon>Cyanophyceae</taxon>
        <taxon>Nostocales</taxon>
        <taxon>Nodulariaceae</taxon>
        <taxon>Atlanticothrix</taxon>
        <taxon>Atlanticothrix silvestris</taxon>
    </lineage>
</organism>
<dbReference type="Gene3D" id="3.10.580.10">
    <property type="entry name" value="CBS-domain"/>
    <property type="match status" value="1"/>
</dbReference>
<dbReference type="Proteomes" id="UP000599391">
    <property type="component" value="Unassembled WGS sequence"/>
</dbReference>
<dbReference type="PROSITE" id="PS50109">
    <property type="entry name" value="HIS_KIN"/>
    <property type="match status" value="1"/>
</dbReference>
<keyword evidence="15" id="KW-1185">Reference proteome</keyword>
<feature type="domain" description="PAC" evidence="12">
    <location>
        <begin position="580"/>
        <end position="633"/>
    </location>
</feature>
<reference evidence="14 15" key="1">
    <citation type="journal article" date="2021" name="Int. J. Syst. Evol. Microbiol.">
        <title>Amazonocrinis nigriterrae gen. nov., sp. nov., Atlanticothrix silvestris gen. nov., sp. nov. and Dendronalium phyllosphericum gen. nov., sp. nov., nostocacean cyanobacteria from Brazilian environments.</title>
        <authorList>
            <person name="Alvarenga D.O."/>
            <person name="Andreote A.P.D."/>
            <person name="Branco L.H.Z."/>
            <person name="Delbaje E."/>
            <person name="Cruz R.B."/>
            <person name="Varani A.M."/>
            <person name="Fiore M.F."/>
        </authorList>
    </citation>
    <scope>NUCLEOTIDE SEQUENCE [LARGE SCALE GENOMIC DNA]</scope>
    <source>
        <strain evidence="14 15">CENA357</strain>
    </source>
</reference>
<feature type="domain" description="PAS" evidence="11">
    <location>
        <begin position="210"/>
        <end position="284"/>
    </location>
</feature>
<feature type="domain" description="PAS" evidence="11">
    <location>
        <begin position="1026"/>
        <end position="1075"/>
    </location>
</feature>
<feature type="domain" description="PAS" evidence="11">
    <location>
        <begin position="761"/>
        <end position="831"/>
    </location>
</feature>
<keyword evidence="6" id="KW-0902">Two-component regulatory system</keyword>
<dbReference type="PROSITE" id="PS50112">
    <property type="entry name" value="PAS"/>
    <property type="match status" value="7"/>
</dbReference>
<dbReference type="SUPFAM" id="SSF55874">
    <property type="entry name" value="ATPase domain of HSP90 chaperone/DNA topoisomerase II/histidine kinase"/>
    <property type="match status" value="1"/>
</dbReference>
<dbReference type="Gene3D" id="3.30.450.20">
    <property type="entry name" value="PAS domain"/>
    <property type="match status" value="8"/>
</dbReference>
<dbReference type="Pfam" id="PF00571">
    <property type="entry name" value="CBS"/>
    <property type="match status" value="2"/>
</dbReference>
<dbReference type="InterPro" id="IPR000014">
    <property type="entry name" value="PAS"/>
</dbReference>
<keyword evidence="8" id="KW-0129">CBS domain</keyword>
<comment type="catalytic activity">
    <reaction evidence="1">
        <text>ATP + protein L-histidine = ADP + protein N-phospho-L-histidine.</text>
        <dbReference type="EC" id="2.7.13.3"/>
    </reaction>
</comment>
<dbReference type="SMART" id="SM00388">
    <property type="entry name" value="HisKA"/>
    <property type="match status" value="1"/>
</dbReference>
<comment type="caution">
    <text evidence="14">The sequence shown here is derived from an EMBL/GenBank/DDBJ whole genome shotgun (WGS) entry which is preliminary data.</text>
</comment>
<dbReference type="Gene3D" id="1.10.287.130">
    <property type="match status" value="1"/>
</dbReference>
<dbReference type="GO" id="GO:0000155">
    <property type="term" value="F:phosphorelay sensor kinase activity"/>
    <property type="evidence" value="ECO:0007669"/>
    <property type="project" value="InterPro"/>
</dbReference>
<dbReference type="SUPFAM" id="SSF54631">
    <property type="entry name" value="CBS-domain pair"/>
    <property type="match status" value="1"/>
</dbReference>
<dbReference type="InterPro" id="IPR003594">
    <property type="entry name" value="HATPase_dom"/>
</dbReference>
<dbReference type="PRINTS" id="PR00344">
    <property type="entry name" value="BCTRLSENSOR"/>
</dbReference>
<evidence type="ECO:0000313" key="15">
    <source>
        <dbReference type="Proteomes" id="UP000599391"/>
    </source>
</evidence>
<feature type="domain" description="CBS" evidence="13">
    <location>
        <begin position="16"/>
        <end position="71"/>
    </location>
</feature>
<evidence type="ECO:0000313" key="14">
    <source>
        <dbReference type="EMBL" id="MBH8552999.1"/>
    </source>
</evidence>
<keyword evidence="3" id="KW-0597">Phosphoprotein</keyword>
<dbReference type="SMART" id="SM00116">
    <property type="entry name" value="CBS"/>
    <property type="match status" value="2"/>
</dbReference>